<comment type="caution">
    <text evidence="3">The sequence shown here is derived from an EMBL/GenBank/DDBJ whole genome shotgun (WGS) entry which is preliminary data.</text>
</comment>
<feature type="domain" description="Calcineurin-like phosphoesterase" evidence="2">
    <location>
        <begin position="150"/>
        <end position="309"/>
    </location>
</feature>
<feature type="transmembrane region" description="Helical" evidence="1">
    <location>
        <begin position="82"/>
        <end position="104"/>
    </location>
</feature>
<dbReference type="InterPro" id="IPR029052">
    <property type="entry name" value="Metallo-depent_PP-like"/>
</dbReference>
<protein>
    <submittedName>
        <fullName evidence="3">Putative metallophosphoesterase</fullName>
        <ecNumber evidence="3">3.1.-.-</ecNumber>
    </submittedName>
</protein>
<dbReference type="InterPro" id="IPR004843">
    <property type="entry name" value="Calcineurin-like_PHP"/>
</dbReference>
<evidence type="ECO:0000313" key="4">
    <source>
        <dbReference type="Proteomes" id="UP000077245"/>
    </source>
</evidence>
<evidence type="ECO:0000256" key="1">
    <source>
        <dbReference type="SAM" id="Phobius"/>
    </source>
</evidence>
<dbReference type="InterPro" id="IPR051158">
    <property type="entry name" value="Metallophosphoesterase_sf"/>
</dbReference>
<gene>
    <name evidence="3" type="ORF">MBCUR_02160</name>
</gene>
<name>A0A166CNH9_9EURY</name>
<dbReference type="EMBL" id="LWMV01000031">
    <property type="protein sequence ID" value="KZX15637.1"/>
    <property type="molecule type" value="Genomic_DNA"/>
</dbReference>
<dbReference type="PATRIC" id="fig|49547.3.peg.231"/>
<keyword evidence="1" id="KW-1133">Transmembrane helix</keyword>
<reference evidence="3 4" key="1">
    <citation type="submission" date="2016-04" db="EMBL/GenBank/DDBJ databases">
        <title>Genome sequence of Methanobrevibacter curvatus DSM 11111.</title>
        <authorList>
            <person name="Poehlein A."/>
            <person name="Seedorf H."/>
            <person name="Daniel R."/>
        </authorList>
    </citation>
    <scope>NUCLEOTIDE SEQUENCE [LARGE SCALE GENOMIC DNA]</scope>
    <source>
        <strain evidence="3 4">DSM 11111</strain>
    </source>
</reference>
<dbReference type="PANTHER" id="PTHR31302">
    <property type="entry name" value="TRANSMEMBRANE PROTEIN WITH METALLOPHOSPHOESTERASE DOMAIN-RELATED"/>
    <property type="match status" value="1"/>
</dbReference>
<accession>A0A166CNH9</accession>
<feature type="transmembrane region" description="Helical" evidence="1">
    <location>
        <begin position="40"/>
        <end position="61"/>
    </location>
</feature>
<keyword evidence="1" id="KW-0812">Transmembrane</keyword>
<evidence type="ECO:0000313" key="3">
    <source>
        <dbReference type="EMBL" id="KZX15637.1"/>
    </source>
</evidence>
<dbReference type="Gene3D" id="3.60.21.10">
    <property type="match status" value="1"/>
</dbReference>
<organism evidence="3 4">
    <name type="scientific">Methanobrevibacter curvatus</name>
    <dbReference type="NCBI Taxonomy" id="49547"/>
    <lineage>
        <taxon>Archaea</taxon>
        <taxon>Methanobacteriati</taxon>
        <taxon>Methanobacteriota</taxon>
        <taxon>Methanomada group</taxon>
        <taxon>Methanobacteria</taxon>
        <taxon>Methanobacteriales</taxon>
        <taxon>Methanobacteriaceae</taxon>
        <taxon>Methanobrevibacter</taxon>
    </lineage>
</organism>
<feature type="transmembrane region" description="Helical" evidence="1">
    <location>
        <begin position="110"/>
        <end position="128"/>
    </location>
</feature>
<keyword evidence="4" id="KW-1185">Reference proteome</keyword>
<dbReference type="GO" id="GO:0016787">
    <property type="term" value="F:hydrolase activity"/>
    <property type="evidence" value="ECO:0007669"/>
    <property type="project" value="UniProtKB-KW"/>
</dbReference>
<dbReference type="STRING" id="49547.MBCUR_02160"/>
<dbReference type="Pfam" id="PF00149">
    <property type="entry name" value="Metallophos"/>
    <property type="match status" value="1"/>
</dbReference>
<evidence type="ECO:0000259" key="2">
    <source>
        <dbReference type="Pfam" id="PF00149"/>
    </source>
</evidence>
<dbReference type="SUPFAM" id="SSF56300">
    <property type="entry name" value="Metallo-dependent phosphatases"/>
    <property type="match status" value="1"/>
</dbReference>
<proteinExistence type="predicted"/>
<dbReference type="PANTHER" id="PTHR31302:SF0">
    <property type="entry name" value="TRANSMEMBRANE PROTEIN WITH METALLOPHOSPHOESTERASE DOMAIN"/>
    <property type="match status" value="1"/>
</dbReference>
<keyword evidence="3" id="KW-0378">Hydrolase</keyword>
<dbReference type="AlphaFoldDB" id="A0A166CNH9"/>
<dbReference type="EC" id="3.1.-.-" evidence="3"/>
<feature type="transmembrane region" description="Helical" evidence="1">
    <location>
        <begin position="12"/>
        <end position="34"/>
    </location>
</feature>
<keyword evidence="1" id="KW-0472">Membrane</keyword>
<dbReference type="Proteomes" id="UP000077245">
    <property type="component" value="Unassembled WGS sequence"/>
</dbReference>
<sequence>MDKLKIMNFKLLLSIVFQSVLFALILFFVSFLGLNLFTDIINNLVALFIIMFIISLLISISSTLEHDRSRGITRFFVLLSQFLIWFSMMYLILSAIIYLTLMFIAIPVDYLLAIYIFIIPIIAIYGYIKAHTIKINEHELFIENLEEEISILHFSDVHIGSVNRGKLLRNIASKINSVEADLAILSGDLADGSCPIAIDDFSYLKESNIPIIFTPGNHDYYPGIENVIKAAEFAGLKVLLNDKISFKSLSIHGFFMASVLKPGVSIKNSEDFSRINPDELNIVINHFPTNWEEFKNMGVDIQLSGHTHGGQFYPIKFLIRGMFKYVRGVFKDNNKYLVVSDGVGTFQSPIRWGTNSEILLLKLKKISN</sequence>